<sequence>MPALRIDRHGDIAELVIDRQEKRNAMSYEMWGSLPALAAEVDADESVKVLVVRGAGAHFCAGADISEFGTRRSTADAARGYGDRVEQAAHALAEMRKPSIAMIQGYCIGGGCELALACDLRFADTTAQFAITPAKLGIVYGFTSTRQLVSVIGPAFAKYLLFSANRITAQDALRVRLIDELVEPDALEKTTTDFARTIGARSQVSVRGSKRLIQKIMAGLDVPDTEATELPIDAVSSDDYREGVSAFLEKRLPEFRVR</sequence>
<dbReference type="PANTHER" id="PTHR11941:SF54">
    <property type="entry name" value="ENOYL-COA HYDRATASE, MITOCHONDRIAL"/>
    <property type="match status" value="1"/>
</dbReference>
<dbReference type="RefSeq" id="WP_169395913.1">
    <property type="nucleotide sequence ID" value="NZ_BAAAJH010000003.1"/>
</dbReference>
<gene>
    <name evidence="6" type="ORF">HF577_12195</name>
</gene>
<reference evidence="6 7" key="1">
    <citation type="submission" date="2020-04" db="EMBL/GenBank/DDBJ databases">
        <authorList>
            <person name="Klaysubun C."/>
            <person name="Duangmal K."/>
            <person name="Lipun K."/>
        </authorList>
    </citation>
    <scope>NUCLEOTIDE SEQUENCE [LARGE SCALE GENOMIC DNA]</scope>
    <source>
        <strain evidence="6 7">JCM 11839</strain>
    </source>
</reference>
<comment type="caution">
    <text evidence="6">The sequence shown here is derived from an EMBL/GenBank/DDBJ whole genome shotgun (WGS) entry which is preliminary data.</text>
</comment>
<evidence type="ECO:0000256" key="3">
    <source>
        <dbReference type="ARBA" id="ARBA00023709"/>
    </source>
</evidence>
<evidence type="ECO:0000256" key="5">
    <source>
        <dbReference type="RuleBase" id="RU003707"/>
    </source>
</evidence>
<proteinExistence type="inferred from homology"/>
<dbReference type="CDD" id="cd06558">
    <property type="entry name" value="crotonase-like"/>
    <property type="match status" value="1"/>
</dbReference>
<dbReference type="Proteomes" id="UP001296706">
    <property type="component" value="Unassembled WGS sequence"/>
</dbReference>
<evidence type="ECO:0000256" key="1">
    <source>
        <dbReference type="ARBA" id="ARBA00005254"/>
    </source>
</evidence>
<evidence type="ECO:0000313" key="6">
    <source>
        <dbReference type="EMBL" id="NMH77839.1"/>
    </source>
</evidence>
<dbReference type="InterPro" id="IPR029045">
    <property type="entry name" value="ClpP/crotonase-like_dom_sf"/>
</dbReference>
<comment type="catalytic activity">
    <reaction evidence="4">
        <text>a 4-saturated-(3S)-3-hydroxyacyl-CoA = a (3E)-enoyl-CoA + H2O</text>
        <dbReference type="Rhea" id="RHEA:20724"/>
        <dbReference type="ChEBI" id="CHEBI:15377"/>
        <dbReference type="ChEBI" id="CHEBI:58521"/>
        <dbReference type="ChEBI" id="CHEBI:137480"/>
        <dbReference type="EC" id="4.2.1.17"/>
    </reaction>
</comment>
<evidence type="ECO:0000256" key="2">
    <source>
        <dbReference type="ARBA" id="ARBA00023239"/>
    </source>
</evidence>
<organism evidence="6 7">
    <name type="scientific">Pseudonocardia xinjiangensis</name>
    <dbReference type="NCBI Taxonomy" id="75289"/>
    <lineage>
        <taxon>Bacteria</taxon>
        <taxon>Bacillati</taxon>
        <taxon>Actinomycetota</taxon>
        <taxon>Actinomycetes</taxon>
        <taxon>Pseudonocardiales</taxon>
        <taxon>Pseudonocardiaceae</taxon>
        <taxon>Pseudonocardia</taxon>
    </lineage>
</organism>
<dbReference type="Gene3D" id="1.10.12.10">
    <property type="entry name" value="Lyase 2-enoyl-coa Hydratase, Chain A, domain 2"/>
    <property type="match status" value="1"/>
</dbReference>
<comment type="similarity">
    <text evidence="1 5">Belongs to the enoyl-CoA hydratase/isomerase family.</text>
</comment>
<dbReference type="InterPro" id="IPR018376">
    <property type="entry name" value="Enoyl-CoA_hyd/isom_CS"/>
</dbReference>
<comment type="catalytic activity">
    <reaction evidence="3">
        <text>a (3S)-3-hydroxyacyl-CoA = a (2E)-enoyl-CoA + H2O</text>
        <dbReference type="Rhea" id="RHEA:16105"/>
        <dbReference type="ChEBI" id="CHEBI:15377"/>
        <dbReference type="ChEBI" id="CHEBI:57318"/>
        <dbReference type="ChEBI" id="CHEBI:58856"/>
        <dbReference type="EC" id="4.2.1.17"/>
    </reaction>
</comment>
<evidence type="ECO:0000256" key="4">
    <source>
        <dbReference type="ARBA" id="ARBA00023717"/>
    </source>
</evidence>
<dbReference type="InterPro" id="IPR001753">
    <property type="entry name" value="Enoyl-CoA_hydra/iso"/>
</dbReference>
<keyword evidence="7" id="KW-1185">Reference proteome</keyword>
<dbReference type="SUPFAM" id="SSF52096">
    <property type="entry name" value="ClpP/crotonase"/>
    <property type="match status" value="1"/>
</dbReference>
<protein>
    <submittedName>
        <fullName evidence="6">Enoyl-CoA hydratase</fullName>
    </submittedName>
</protein>
<dbReference type="EMBL" id="JAAXKY010000031">
    <property type="protein sequence ID" value="NMH77839.1"/>
    <property type="molecule type" value="Genomic_DNA"/>
</dbReference>
<dbReference type="PANTHER" id="PTHR11941">
    <property type="entry name" value="ENOYL-COA HYDRATASE-RELATED"/>
    <property type="match status" value="1"/>
</dbReference>
<dbReference type="Gene3D" id="3.90.226.10">
    <property type="entry name" value="2-enoyl-CoA Hydratase, Chain A, domain 1"/>
    <property type="match status" value="1"/>
</dbReference>
<keyword evidence="2" id="KW-0456">Lyase</keyword>
<dbReference type="InterPro" id="IPR014748">
    <property type="entry name" value="Enoyl-CoA_hydra_C"/>
</dbReference>
<accession>A0ABX1REL4</accession>
<dbReference type="Pfam" id="PF00378">
    <property type="entry name" value="ECH_1"/>
    <property type="match status" value="1"/>
</dbReference>
<dbReference type="PROSITE" id="PS00166">
    <property type="entry name" value="ENOYL_COA_HYDRATASE"/>
    <property type="match status" value="1"/>
</dbReference>
<evidence type="ECO:0000313" key="7">
    <source>
        <dbReference type="Proteomes" id="UP001296706"/>
    </source>
</evidence>
<name>A0ABX1REL4_9PSEU</name>